<protein>
    <submittedName>
        <fullName evidence="1">Uncharacterized protein</fullName>
    </submittedName>
</protein>
<reference evidence="1 2" key="1">
    <citation type="submission" date="2023-03" db="EMBL/GenBank/DDBJ databases">
        <title>Draft assemblies of triclosan tolerant bacteria isolated from returned activated sludge.</title>
        <authorList>
            <person name="Van Hamelsveld S."/>
        </authorList>
    </citation>
    <scope>NUCLEOTIDE SEQUENCE [LARGE SCALE GENOMIC DNA]</scope>
    <source>
        <strain evidence="1 2">GW210010_S58</strain>
    </source>
</reference>
<evidence type="ECO:0000313" key="1">
    <source>
        <dbReference type="EMBL" id="MDF3834817.1"/>
    </source>
</evidence>
<gene>
    <name evidence="1" type="ORF">P3W85_17910</name>
</gene>
<dbReference type="PROSITE" id="PS51257">
    <property type="entry name" value="PROKAR_LIPOPROTEIN"/>
    <property type="match status" value="1"/>
</dbReference>
<proteinExistence type="predicted"/>
<organism evidence="1 2">
    <name type="scientific">Cupriavidus basilensis</name>
    <dbReference type="NCBI Taxonomy" id="68895"/>
    <lineage>
        <taxon>Bacteria</taxon>
        <taxon>Pseudomonadati</taxon>
        <taxon>Pseudomonadota</taxon>
        <taxon>Betaproteobacteria</taxon>
        <taxon>Burkholderiales</taxon>
        <taxon>Burkholderiaceae</taxon>
        <taxon>Cupriavidus</taxon>
    </lineage>
</organism>
<evidence type="ECO:0000313" key="2">
    <source>
        <dbReference type="Proteomes" id="UP001216674"/>
    </source>
</evidence>
<dbReference type="RefSeq" id="WP_276265779.1">
    <property type="nucleotide sequence ID" value="NZ_JARJLM010000304.1"/>
</dbReference>
<name>A0ABT6AQC5_9BURK</name>
<accession>A0ABT6AQC5</accession>
<dbReference type="Proteomes" id="UP001216674">
    <property type="component" value="Unassembled WGS sequence"/>
</dbReference>
<dbReference type="EMBL" id="JARJLM010000304">
    <property type="protein sequence ID" value="MDF3834817.1"/>
    <property type="molecule type" value="Genomic_DNA"/>
</dbReference>
<comment type="caution">
    <text evidence="1">The sequence shown here is derived from an EMBL/GenBank/DDBJ whole genome shotgun (WGS) entry which is preliminary data.</text>
</comment>
<sequence length="181" mass="19162">MPSPVRESPHQRRPSRIAAAVLGLATLAACLAMPAARGQTLARSGPPDSVVARLMAWRMTSDGPVPLSALARFNWDTFGVVTQAAGEAMANCGQAGFLPCDADLQPARGAPVQVLVFRLGTQRVYQERITARSAEFAEPLPADVPRSLATLVGCPGYRGQVLWCLRGSARGRLPDPFLDGG</sequence>
<keyword evidence="2" id="KW-1185">Reference proteome</keyword>